<dbReference type="Pfam" id="PF06905">
    <property type="entry name" value="FAIM1"/>
    <property type="match status" value="1"/>
</dbReference>
<dbReference type="CTD" id="9805682"/>
<dbReference type="EMBL" id="DS268486">
    <property type="protein sequence ID" value="EFP10546.1"/>
    <property type="molecule type" value="Genomic_DNA"/>
</dbReference>
<dbReference type="PANTHER" id="PTHR13088:SF3">
    <property type="entry name" value="FAS APOPTOTIC INHIBITORY MOLECULE 1"/>
    <property type="match status" value="1"/>
</dbReference>
<organism evidence="2">
    <name type="scientific">Caenorhabditis remanei</name>
    <name type="common">Caenorhabditis vulgaris</name>
    <dbReference type="NCBI Taxonomy" id="31234"/>
    <lineage>
        <taxon>Eukaryota</taxon>
        <taxon>Metazoa</taxon>
        <taxon>Ecdysozoa</taxon>
        <taxon>Nematoda</taxon>
        <taxon>Chromadorea</taxon>
        <taxon>Rhabditida</taxon>
        <taxon>Rhabditina</taxon>
        <taxon>Rhabditomorpha</taxon>
        <taxon>Rhabditoidea</taxon>
        <taxon>Rhabditidae</taxon>
        <taxon>Peloderinae</taxon>
        <taxon>Caenorhabditis</taxon>
    </lineage>
</organism>
<gene>
    <name evidence="1" type="ORF">CRE_29075</name>
</gene>
<dbReference type="Proteomes" id="UP000008281">
    <property type="component" value="Unassembled WGS sequence"/>
</dbReference>
<accession>E3MW99</accession>
<name>E3MW99_CAERE</name>
<dbReference type="RefSeq" id="XP_003099581.2">
    <property type="nucleotide sequence ID" value="XM_003099533.2"/>
</dbReference>
<dbReference type="GO" id="GO:1902042">
    <property type="term" value="P:negative regulation of extrinsic apoptotic signaling pathway via death domain receptors"/>
    <property type="evidence" value="ECO:0007669"/>
    <property type="project" value="TreeGrafter"/>
</dbReference>
<dbReference type="HOGENOM" id="CLU_1397534_0_0_1"/>
<proteinExistence type="predicted"/>
<sequence length="195" mass="22060">MTSQDPYQLVAKWNVPVGTEVHNVILEHNISTGNKLLRVDGTVIVKQNSILTRVGDHEFPISNLKALLSIKCTDRGDWVHTLSINGMTFKDYKNGYYQNFTTWKPEIAGREFFITFDKHRSEVFVDGGNIRTTRRFVECGTSTIFHLHRAFCEIIEQGVGGRTAMTQKLSVDNTPVPVFKDKEDGVFIVKPTGAR</sequence>
<dbReference type="GeneID" id="9805682"/>
<dbReference type="PANTHER" id="PTHR13088">
    <property type="entry name" value="FAS APOPTOTIC INHIBITORY MOLECULE FAIM"/>
    <property type="match status" value="1"/>
</dbReference>
<dbReference type="eggNOG" id="KOG4352">
    <property type="taxonomic scope" value="Eukaryota"/>
</dbReference>
<reference evidence="1" key="1">
    <citation type="submission" date="2007-07" db="EMBL/GenBank/DDBJ databases">
        <title>PCAP assembly of the Caenorhabditis remanei genome.</title>
        <authorList>
            <consortium name="The Caenorhabditis remanei Sequencing Consortium"/>
            <person name="Wilson R.K."/>
        </authorList>
    </citation>
    <scope>NUCLEOTIDE SEQUENCE [LARGE SCALE GENOMIC DNA]</scope>
    <source>
        <strain evidence="1">PB4641</strain>
    </source>
</reference>
<dbReference type="Gene3D" id="2.40.128.180">
    <property type="match status" value="2"/>
</dbReference>
<evidence type="ECO:0000313" key="2">
    <source>
        <dbReference type="Proteomes" id="UP000008281"/>
    </source>
</evidence>
<dbReference type="InterPro" id="IPR010695">
    <property type="entry name" value="FAIM1"/>
</dbReference>
<dbReference type="AlphaFoldDB" id="E3MW99"/>
<dbReference type="InParanoid" id="E3MW99"/>
<dbReference type="InterPro" id="IPR038513">
    <property type="entry name" value="FAIM1_dom_sf"/>
</dbReference>
<dbReference type="KEGG" id="crq:GCK72_011248"/>
<protein>
    <submittedName>
        <fullName evidence="1">Uncharacterized protein</fullName>
    </submittedName>
</protein>
<keyword evidence="2" id="KW-1185">Reference proteome</keyword>
<evidence type="ECO:0000313" key="1">
    <source>
        <dbReference type="EMBL" id="EFP10546.1"/>
    </source>
</evidence>